<organism evidence="2 3">
    <name type="scientific">Piscinibacter terrae</name>
    <dbReference type="NCBI Taxonomy" id="2496871"/>
    <lineage>
        <taxon>Bacteria</taxon>
        <taxon>Pseudomonadati</taxon>
        <taxon>Pseudomonadota</taxon>
        <taxon>Betaproteobacteria</taxon>
        <taxon>Burkholderiales</taxon>
        <taxon>Sphaerotilaceae</taxon>
        <taxon>Piscinibacter</taxon>
    </lineage>
</organism>
<name>A0A3N7JX86_9BURK</name>
<gene>
    <name evidence="2" type="ORF">DZC73_15175</name>
</gene>
<dbReference type="InterPro" id="IPR016024">
    <property type="entry name" value="ARM-type_fold"/>
</dbReference>
<evidence type="ECO:0000313" key="3">
    <source>
        <dbReference type="Proteomes" id="UP000267464"/>
    </source>
</evidence>
<dbReference type="AlphaFoldDB" id="A0A3N7JX86"/>
<proteinExistence type="predicted"/>
<keyword evidence="3" id="KW-1185">Reference proteome</keyword>
<protein>
    <submittedName>
        <fullName evidence="2">Uncharacterized protein</fullName>
    </submittedName>
</protein>
<reference evidence="2 3" key="2">
    <citation type="submission" date="2018-12" db="EMBL/GenBank/DDBJ databases">
        <title>Rhizobacter gummiphilus sp. nov., a rubber-degrading bacterium isolated from the soil of a botanical garden in Japan.</title>
        <authorList>
            <person name="Shunsuke S.S."/>
        </authorList>
    </citation>
    <scope>NUCLEOTIDE SEQUENCE [LARGE SCALE GENOMIC DNA]</scope>
    <source>
        <strain evidence="2 3">S-16</strain>
    </source>
</reference>
<dbReference type="Proteomes" id="UP000267464">
    <property type="component" value="Unassembled WGS sequence"/>
</dbReference>
<reference evidence="2 3" key="1">
    <citation type="submission" date="2018-08" db="EMBL/GenBank/DDBJ databases">
        <authorList>
            <person name="Khan S.A."/>
            <person name="Jeon C.O."/>
            <person name="Chun B.H."/>
            <person name="Jeong S.E."/>
        </authorList>
    </citation>
    <scope>NUCLEOTIDE SEQUENCE [LARGE SCALE GENOMIC DNA]</scope>
    <source>
        <strain evidence="2 3">S-16</strain>
    </source>
</reference>
<sequence>MKKIASAVLVRQLPRERTCTVELIELDLPARTGADPAARCIVTVRQELQESSLTATPCLQAEAERRMRDFIRRRLAAGERLMRHEGLAGLDALTPQARITAPTPASTPQPVPTPITALVARFQPARWKLESAERRARAAWRVAECSDASSPASPAQQALRSLVPRLVELLDSGNDLLDLCLAVAIGRLGDPGATEAMQALSQRGRSPATCRAARQAWLMLLTPEAREAHADTLLPSWEAELESEKSGVDLVDQIDAGLEARSSDWASLLLDWYDIAFVRPGPRAVLLRLLKALPLEVGTFQGVRYVYKAAEMRRDAQVVGLLHARFENTTAMQGASGSRDYRSPKTGGWLKRATGGARSPARAFGGRTRDYLRLRGWRTVRRLAALSHPHAPELAVDMLLGLVDDEQPPPREEQRWEYIDRQYQRSSRLHHRGAGWMLLPKLLLANMPDLHTSARAKRWWTLQPLDASRPMPERTEALRAMWDAHPEALLRLAMESRSALVNAVAARALQDHANFVREQDAAVLEVLLQRPYAPTAALGFDAARAHVEDTTDTAVQVPWLKLMSASTHAAARDYALLHIAGDPASFARHADLVVALLFSVHERARKQGHGLALLAAPDSLLNELLDAMLAADAADPGLAEGAALAEQLLQGPLQQAAASWQGLGSLLPLLDHPAVPVLRLAVSWLLMHPAGVALVPPVLLTRLLGAEDADRRACGARILAALSDDVLRQQVELLCTLALSGHAGVRAAIAPALLRLALADEQVGRAVASRLHDGLFQTEAGEGQHDDILRWLTADLQAYAPARDASGTWRALQARSGGAQRYGAWALASLAITDFSLRQLATLARHADAGVRQWSMQAIDQTLSAAPTPKQSADLLPLADAAFDDTRAYTQQLFGERLPDDSLDVELLIAWVDHPQAWVQALGRSRLVRRMSAADASLCLTRLSQHPGTQVQLFVTQWLLELPSDDAPRLAQQLRALTPYFLTVLSQVHRGRVAKSRITDFLRAQIAAPETAAVVAEIFARQVVTASLTDKPQYVAGLRDIAARHPQIELPFLAWKAPALHSA</sequence>
<dbReference type="OrthoDB" id="435394at2"/>
<dbReference type="EMBL" id="QUSW01000004">
    <property type="protein sequence ID" value="RQP23495.1"/>
    <property type="molecule type" value="Genomic_DNA"/>
</dbReference>
<comment type="caution">
    <text evidence="2">The sequence shown here is derived from an EMBL/GenBank/DDBJ whole genome shotgun (WGS) entry which is preliminary data.</text>
</comment>
<evidence type="ECO:0000313" key="2">
    <source>
        <dbReference type="EMBL" id="RQP23495.1"/>
    </source>
</evidence>
<accession>A0A3N7JX86</accession>
<dbReference type="RefSeq" id="WP_124541212.1">
    <property type="nucleotide sequence ID" value="NZ_QUSW01000004.1"/>
</dbReference>
<evidence type="ECO:0000256" key="1">
    <source>
        <dbReference type="SAM" id="MobiDB-lite"/>
    </source>
</evidence>
<dbReference type="SUPFAM" id="SSF48371">
    <property type="entry name" value="ARM repeat"/>
    <property type="match status" value="1"/>
</dbReference>
<feature type="region of interest" description="Disordered" evidence="1">
    <location>
        <begin position="334"/>
        <end position="354"/>
    </location>
</feature>